<reference evidence="1 2" key="1">
    <citation type="submission" date="2019-07" db="EMBL/GenBank/DDBJ databases">
        <title>Genomics analysis of Aphanomyces spp. identifies a new class of oomycete effector associated with host adaptation.</title>
        <authorList>
            <person name="Gaulin E."/>
        </authorList>
    </citation>
    <scope>NUCLEOTIDE SEQUENCE [LARGE SCALE GENOMIC DNA]</scope>
    <source>
        <strain evidence="1 2">ATCC 201684</strain>
    </source>
</reference>
<dbReference type="SUPFAM" id="SSF55874">
    <property type="entry name" value="ATPase domain of HSP90 chaperone/DNA topoisomerase II/histidine kinase"/>
    <property type="match status" value="1"/>
</dbReference>
<name>A0A6G0WDC5_9STRA</name>
<dbReference type="InterPro" id="IPR036890">
    <property type="entry name" value="HATPase_C_sf"/>
</dbReference>
<dbReference type="Proteomes" id="UP000481153">
    <property type="component" value="Unassembled WGS sequence"/>
</dbReference>
<dbReference type="Gene3D" id="3.30.565.10">
    <property type="entry name" value="Histidine kinase-like ATPase, C-terminal domain"/>
    <property type="match status" value="1"/>
</dbReference>
<accession>A0A6G0WDC5</accession>
<evidence type="ECO:0008006" key="3">
    <source>
        <dbReference type="Google" id="ProtNLM"/>
    </source>
</evidence>
<organism evidence="1 2">
    <name type="scientific">Aphanomyces euteiches</name>
    <dbReference type="NCBI Taxonomy" id="100861"/>
    <lineage>
        <taxon>Eukaryota</taxon>
        <taxon>Sar</taxon>
        <taxon>Stramenopiles</taxon>
        <taxon>Oomycota</taxon>
        <taxon>Saprolegniomycetes</taxon>
        <taxon>Saprolegniales</taxon>
        <taxon>Verrucalvaceae</taxon>
        <taxon>Aphanomyces</taxon>
    </lineage>
</organism>
<evidence type="ECO:0000313" key="1">
    <source>
        <dbReference type="EMBL" id="KAF0724366.1"/>
    </source>
</evidence>
<gene>
    <name evidence="1" type="ORF">Ae201684_016908</name>
</gene>
<dbReference type="Pfam" id="PF13589">
    <property type="entry name" value="HATPase_c_3"/>
    <property type="match status" value="1"/>
</dbReference>
<dbReference type="VEuPathDB" id="FungiDB:AeMF1_016114"/>
<proteinExistence type="predicted"/>
<protein>
    <recommendedName>
        <fullName evidence="3">Histidine kinase/HSP90-like ATPase domain-containing protein</fullName>
    </recommendedName>
</protein>
<comment type="caution">
    <text evidence="1">The sequence shown here is derived from an EMBL/GenBank/DDBJ whole genome shotgun (WGS) entry which is preliminary data.</text>
</comment>
<dbReference type="AlphaFoldDB" id="A0A6G0WDC5"/>
<keyword evidence="2" id="KW-1185">Reference proteome</keyword>
<sequence>MNNLELFGFGNPTSALVQAVKELFENSLDAIQASSKGMITVRLKEAPCKRALEIVCSDTGSGIQSNHIAKLCCGVFATTKAPRGYPQCGKFGVGLKAALLYSQRTLDKAKSCLKVTSTLNSTEFYYAELSVDLDSAENDNAVIQKSSHFGITESHESFSGTEIRLQLPWPQDVGTPIQALVYYFETLSYTLDSSISVEFVCELEGFETCKILCNSPLDPLDRFLGEFNTSYENLAHADLDCNGFHVNCIAIAPYLNVTELEGKCTLDIRLLRYSNHIPLCPTKDLHHCAITTALQACNWKSLGYKCIAGKSPFSPLQLVPQPKGSMRDTKSIIFAIDVTTYEGTTKFCSLTKSALESDYHHGISKCLIHVLDQLPAIHPGLFEQTNPCYRLSLEYAPLVANAVTSILLNSNDLDLDMDHFESDGLFWNVHSTDIIHGRLLDKIKGTLNKQC</sequence>
<dbReference type="EMBL" id="VJMJ01000272">
    <property type="protein sequence ID" value="KAF0724366.1"/>
    <property type="molecule type" value="Genomic_DNA"/>
</dbReference>
<evidence type="ECO:0000313" key="2">
    <source>
        <dbReference type="Proteomes" id="UP000481153"/>
    </source>
</evidence>